<evidence type="ECO:0000256" key="6">
    <source>
        <dbReference type="RuleBase" id="RU363053"/>
    </source>
</evidence>
<evidence type="ECO:0000256" key="2">
    <source>
        <dbReference type="ARBA" id="ARBA00006824"/>
    </source>
</evidence>
<evidence type="ECO:0008006" key="8">
    <source>
        <dbReference type="Google" id="ProtNLM"/>
    </source>
</evidence>
<feature type="transmembrane region" description="Helical" evidence="6">
    <location>
        <begin position="60"/>
        <end position="78"/>
    </location>
</feature>
<protein>
    <recommendedName>
        <fullName evidence="8">Mpv17-like protein 2</fullName>
    </recommendedName>
</protein>
<sequence length="190" mass="22419">MIIFRKYFHNFAKYKLLGKYLFLTNTISSAALMGIGDACQQHFELSKKTKKSESYDWMRTLNMTAIGLPLGIAQHFFYKYMDLIIPHRTLLSVSKKIILDQLIASPVCIVIFFYGLGLLEKKNFVATQNELKGKFFSVYMVDWIVWPPTQYVNFAYLSPRYRVVYINFITMLYDIFLSYIKYKDNNLQDK</sequence>
<feature type="transmembrane region" description="Helical" evidence="6">
    <location>
        <begin position="161"/>
        <end position="180"/>
    </location>
</feature>
<dbReference type="GO" id="GO:0016020">
    <property type="term" value="C:membrane"/>
    <property type="evidence" value="ECO:0007669"/>
    <property type="project" value="UniProtKB-SubCell"/>
</dbReference>
<dbReference type="EMBL" id="GEDC01010429">
    <property type="protein sequence ID" value="JAS26869.1"/>
    <property type="molecule type" value="Transcribed_RNA"/>
</dbReference>
<accession>A0A1B6DMH6</accession>
<dbReference type="PANTHER" id="PTHR11266:SF81">
    <property type="entry name" value="GH12661P-RELATED"/>
    <property type="match status" value="1"/>
</dbReference>
<dbReference type="PANTHER" id="PTHR11266">
    <property type="entry name" value="PEROXISOMAL MEMBRANE PROTEIN 2, PXMP2 MPV17"/>
    <property type="match status" value="1"/>
</dbReference>
<comment type="similarity">
    <text evidence="2 6">Belongs to the peroxisomal membrane protein PXMP2/4 family.</text>
</comment>
<gene>
    <name evidence="7" type="ORF">g.22080</name>
</gene>
<evidence type="ECO:0000256" key="3">
    <source>
        <dbReference type="ARBA" id="ARBA00022692"/>
    </source>
</evidence>
<evidence type="ECO:0000313" key="7">
    <source>
        <dbReference type="EMBL" id="JAS26869.1"/>
    </source>
</evidence>
<evidence type="ECO:0000256" key="1">
    <source>
        <dbReference type="ARBA" id="ARBA00004141"/>
    </source>
</evidence>
<name>A0A1B6DMH6_9HEMI</name>
<dbReference type="GO" id="GO:0061668">
    <property type="term" value="P:mitochondrial ribosome assembly"/>
    <property type="evidence" value="ECO:0007669"/>
    <property type="project" value="TreeGrafter"/>
</dbReference>
<feature type="transmembrane region" description="Helical" evidence="6">
    <location>
        <begin position="98"/>
        <end position="119"/>
    </location>
</feature>
<keyword evidence="4 6" id="KW-1133">Transmembrane helix</keyword>
<proteinExistence type="inferred from homology"/>
<keyword evidence="3 6" id="KW-0812">Transmembrane</keyword>
<evidence type="ECO:0000256" key="4">
    <source>
        <dbReference type="ARBA" id="ARBA00022989"/>
    </source>
</evidence>
<dbReference type="AlphaFoldDB" id="A0A1B6DMH6"/>
<dbReference type="Pfam" id="PF04117">
    <property type="entry name" value="Mpv17_PMP22"/>
    <property type="match status" value="1"/>
</dbReference>
<reference evidence="7" key="1">
    <citation type="submission" date="2015-12" db="EMBL/GenBank/DDBJ databases">
        <title>De novo transcriptome assembly of four potential Pierce s Disease insect vectors from Arizona vineyards.</title>
        <authorList>
            <person name="Tassone E.E."/>
        </authorList>
    </citation>
    <scope>NUCLEOTIDE SEQUENCE</scope>
</reference>
<keyword evidence="5 6" id="KW-0472">Membrane</keyword>
<dbReference type="GO" id="GO:0005739">
    <property type="term" value="C:mitochondrion"/>
    <property type="evidence" value="ECO:0007669"/>
    <property type="project" value="TreeGrafter"/>
</dbReference>
<organism evidence="7">
    <name type="scientific">Clastoptera arizonana</name>
    <name type="common">Arizona spittle bug</name>
    <dbReference type="NCBI Taxonomy" id="38151"/>
    <lineage>
        <taxon>Eukaryota</taxon>
        <taxon>Metazoa</taxon>
        <taxon>Ecdysozoa</taxon>
        <taxon>Arthropoda</taxon>
        <taxon>Hexapoda</taxon>
        <taxon>Insecta</taxon>
        <taxon>Pterygota</taxon>
        <taxon>Neoptera</taxon>
        <taxon>Paraneoptera</taxon>
        <taxon>Hemiptera</taxon>
        <taxon>Auchenorrhyncha</taxon>
        <taxon>Cercopoidea</taxon>
        <taxon>Clastopteridae</taxon>
        <taxon>Clastoptera</taxon>
    </lineage>
</organism>
<comment type="subcellular location">
    <subcellularLocation>
        <location evidence="1">Membrane</location>
        <topology evidence="1">Multi-pass membrane protein</topology>
    </subcellularLocation>
</comment>
<evidence type="ECO:0000256" key="5">
    <source>
        <dbReference type="ARBA" id="ARBA00023136"/>
    </source>
</evidence>
<dbReference type="InterPro" id="IPR007248">
    <property type="entry name" value="Mpv17_PMP22"/>
</dbReference>